<organism evidence="4 5">
    <name type="scientific">Algoriphagus iocasae</name>
    <dbReference type="NCBI Taxonomy" id="1836499"/>
    <lineage>
        <taxon>Bacteria</taxon>
        <taxon>Pseudomonadati</taxon>
        <taxon>Bacteroidota</taxon>
        <taxon>Cytophagia</taxon>
        <taxon>Cytophagales</taxon>
        <taxon>Cyclobacteriaceae</taxon>
        <taxon>Algoriphagus</taxon>
    </lineage>
</organism>
<gene>
    <name evidence="4" type="ORF">FHS59_000964</name>
</gene>
<comment type="caution">
    <text evidence="4">The sequence shown here is derived from an EMBL/GenBank/DDBJ whole genome shotgun (WGS) entry which is preliminary data.</text>
</comment>
<accession>A0A841MJ42</accession>
<dbReference type="Gene3D" id="1.10.357.10">
    <property type="entry name" value="Tetracycline Repressor, domain 2"/>
    <property type="match status" value="1"/>
</dbReference>
<dbReference type="Proteomes" id="UP000588604">
    <property type="component" value="Unassembled WGS sequence"/>
</dbReference>
<dbReference type="EMBL" id="JACIJO010000001">
    <property type="protein sequence ID" value="MBB6325349.1"/>
    <property type="molecule type" value="Genomic_DNA"/>
</dbReference>
<evidence type="ECO:0000313" key="4">
    <source>
        <dbReference type="EMBL" id="MBB6325349.1"/>
    </source>
</evidence>
<dbReference type="RefSeq" id="WP_184493577.1">
    <property type="nucleotide sequence ID" value="NZ_JACIJO010000001.1"/>
</dbReference>
<dbReference type="SUPFAM" id="SSF46689">
    <property type="entry name" value="Homeodomain-like"/>
    <property type="match status" value="1"/>
</dbReference>
<dbReference type="InterPro" id="IPR009057">
    <property type="entry name" value="Homeodomain-like_sf"/>
</dbReference>
<evidence type="ECO:0000256" key="2">
    <source>
        <dbReference type="PROSITE-ProRule" id="PRU00335"/>
    </source>
</evidence>
<dbReference type="PROSITE" id="PS50977">
    <property type="entry name" value="HTH_TETR_2"/>
    <property type="match status" value="1"/>
</dbReference>
<evidence type="ECO:0000256" key="1">
    <source>
        <dbReference type="ARBA" id="ARBA00023125"/>
    </source>
</evidence>
<name>A0A841MJ42_9BACT</name>
<dbReference type="SUPFAM" id="SSF48498">
    <property type="entry name" value="Tetracyclin repressor-like, C-terminal domain"/>
    <property type="match status" value="1"/>
</dbReference>
<reference evidence="4 5" key="1">
    <citation type="submission" date="2020-08" db="EMBL/GenBank/DDBJ databases">
        <title>Genomic Encyclopedia of Type Strains, Phase IV (KMG-IV): sequencing the most valuable type-strain genomes for metagenomic binning, comparative biology and taxonomic classification.</title>
        <authorList>
            <person name="Goeker M."/>
        </authorList>
    </citation>
    <scope>NUCLEOTIDE SEQUENCE [LARGE SCALE GENOMIC DNA]</scope>
    <source>
        <strain evidence="4 5">DSM 102044</strain>
    </source>
</reference>
<keyword evidence="5" id="KW-1185">Reference proteome</keyword>
<dbReference type="Pfam" id="PF00440">
    <property type="entry name" value="TetR_N"/>
    <property type="match status" value="1"/>
</dbReference>
<feature type="domain" description="HTH tetR-type" evidence="3">
    <location>
        <begin position="5"/>
        <end position="65"/>
    </location>
</feature>
<dbReference type="InterPro" id="IPR036271">
    <property type="entry name" value="Tet_transcr_reg_TetR-rel_C_sf"/>
</dbReference>
<dbReference type="InterPro" id="IPR001647">
    <property type="entry name" value="HTH_TetR"/>
</dbReference>
<keyword evidence="1 2" id="KW-0238">DNA-binding</keyword>
<evidence type="ECO:0000259" key="3">
    <source>
        <dbReference type="PROSITE" id="PS50977"/>
    </source>
</evidence>
<evidence type="ECO:0000313" key="5">
    <source>
        <dbReference type="Proteomes" id="UP000588604"/>
    </source>
</evidence>
<protein>
    <submittedName>
        <fullName evidence="4">AcrR family transcriptional regulator</fullName>
    </submittedName>
</protein>
<dbReference type="AlphaFoldDB" id="A0A841MJ42"/>
<dbReference type="PANTHER" id="PTHR30328">
    <property type="entry name" value="TRANSCRIPTIONAL REPRESSOR"/>
    <property type="match status" value="1"/>
</dbReference>
<dbReference type="PRINTS" id="PR00455">
    <property type="entry name" value="HTHTETR"/>
</dbReference>
<feature type="DNA-binding region" description="H-T-H motif" evidence="2">
    <location>
        <begin position="28"/>
        <end position="47"/>
    </location>
</feature>
<dbReference type="PANTHER" id="PTHR30328:SF54">
    <property type="entry name" value="HTH-TYPE TRANSCRIPTIONAL REPRESSOR SCO4008"/>
    <property type="match status" value="1"/>
</dbReference>
<dbReference type="GO" id="GO:0003677">
    <property type="term" value="F:DNA binding"/>
    <property type="evidence" value="ECO:0007669"/>
    <property type="project" value="UniProtKB-UniRule"/>
</dbReference>
<sequence length="192" mass="22229">MENLQNKKESILESALVLINEQGFHGCPVSKVAKNAGVAAGSIYTYFDSKEELIMGVFEYVSEKIKEYVSSKDDESMEYEIRFFNYWKNYTEYFELNPAHHGFYDQFVNSPFHSENSQLKPNGWHEWANQFFQSGIDSGAIKYINPTVLAILVNSNINSVVRIKNNFKNRFAEKNVNLEEISSLIWEGIRNK</sequence>
<dbReference type="InterPro" id="IPR050109">
    <property type="entry name" value="HTH-type_TetR-like_transc_reg"/>
</dbReference>
<proteinExistence type="predicted"/>